<evidence type="ECO:0000256" key="11">
    <source>
        <dbReference type="ARBA" id="ARBA00022960"/>
    </source>
</evidence>
<dbReference type="RefSeq" id="WP_137620015.1">
    <property type="nucleotide sequence ID" value="NZ_NXLZ01000001.1"/>
</dbReference>
<gene>
    <name evidence="20" type="ORF">CQA69_01200</name>
</gene>
<dbReference type="Proteomes" id="UP000308838">
    <property type="component" value="Unassembled WGS sequence"/>
</dbReference>
<dbReference type="InterPro" id="IPR036950">
    <property type="entry name" value="PBP_transglycosylase"/>
</dbReference>
<dbReference type="InterPro" id="IPR001264">
    <property type="entry name" value="Glyco_trans_51"/>
</dbReference>
<dbReference type="Pfam" id="PF00912">
    <property type="entry name" value="Transgly"/>
    <property type="match status" value="1"/>
</dbReference>
<evidence type="ECO:0000256" key="4">
    <source>
        <dbReference type="ARBA" id="ARBA00007739"/>
    </source>
</evidence>
<dbReference type="SUPFAM" id="SSF53955">
    <property type="entry name" value="Lysozyme-like"/>
    <property type="match status" value="1"/>
</dbReference>
<dbReference type="GO" id="GO:0008955">
    <property type="term" value="F:peptidoglycan glycosyltransferase activity"/>
    <property type="evidence" value="ECO:0007669"/>
    <property type="project" value="UniProtKB-EC"/>
</dbReference>
<dbReference type="FunFam" id="1.10.3810.10:FF:000001">
    <property type="entry name" value="Penicillin-binding protein 1A"/>
    <property type="match status" value="1"/>
</dbReference>
<evidence type="ECO:0000256" key="9">
    <source>
        <dbReference type="ARBA" id="ARBA00022679"/>
    </source>
</evidence>
<comment type="catalytic activity">
    <reaction evidence="17">
        <text>[GlcNAc-(1-&gt;4)-Mur2Ac(oyl-L-Ala-gamma-D-Glu-L-Lys-D-Ala-D-Ala)](n)-di-trans,octa-cis-undecaprenyl diphosphate + beta-D-GlcNAc-(1-&gt;4)-Mur2Ac(oyl-L-Ala-gamma-D-Glu-L-Lys-D-Ala-D-Ala)-di-trans,octa-cis-undecaprenyl diphosphate = [GlcNAc-(1-&gt;4)-Mur2Ac(oyl-L-Ala-gamma-D-Glu-L-Lys-D-Ala-D-Ala)](n+1)-di-trans,octa-cis-undecaprenyl diphosphate + di-trans,octa-cis-undecaprenyl diphosphate + H(+)</text>
        <dbReference type="Rhea" id="RHEA:23708"/>
        <dbReference type="Rhea" id="RHEA-COMP:9602"/>
        <dbReference type="Rhea" id="RHEA-COMP:9603"/>
        <dbReference type="ChEBI" id="CHEBI:15378"/>
        <dbReference type="ChEBI" id="CHEBI:58405"/>
        <dbReference type="ChEBI" id="CHEBI:60033"/>
        <dbReference type="ChEBI" id="CHEBI:78435"/>
        <dbReference type="EC" id="2.4.99.28"/>
    </reaction>
</comment>
<evidence type="ECO:0000256" key="13">
    <source>
        <dbReference type="ARBA" id="ARBA00023136"/>
    </source>
</evidence>
<comment type="similarity">
    <text evidence="3">In the C-terminal section; belongs to the transpeptidase family.</text>
</comment>
<dbReference type="SUPFAM" id="SSF56601">
    <property type="entry name" value="beta-lactamase/transpeptidase-like"/>
    <property type="match status" value="1"/>
</dbReference>
<dbReference type="PANTHER" id="PTHR32282">
    <property type="entry name" value="BINDING PROTEIN TRANSPEPTIDASE, PUTATIVE-RELATED"/>
    <property type="match status" value="1"/>
</dbReference>
<evidence type="ECO:0000256" key="6">
    <source>
        <dbReference type="ARBA" id="ARBA00022645"/>
    </source>
</evidence>
<evidence type="ECO:0000256" key="7">
    <source>
        <dbReference type="ARBA" id="ARBA00022670"/>
    </source>
</evidence>
<keyword evidence="21" id="KW-1185">Reference proteome</keyword>
<sequence length="640" mass="72106">MKILGYIFSFFSLLLVAGAIYVGYLFTSLDTQDYVFKEYNPPLTTQIFDRNGKLVANIFEQHRFYAKYNELPPRLIEALVAIEDTSFFEHNGVNIDAIFRAGLKVIKNAGKPVEGASTLTQQFIKNTELTPEKTITRKIREALLAYKIETLLTKEQILERYLNFIFFGHGYYGIKTAAQGYFHKNLSELSLKEIAMLVGIPKAPSSYDPTKHLDLSIARANNVLTRMYSLGWISKSDYDSAMKEVPKIYNDTLTQNTAPYVVDEVMKQLGSSIKDLKTGGYKITLNIDLDVQEMAQNALKFGYDEIIKRDKDANLSTLNGAMVVVNHQSGDVLALVGGVDYEKSNYNRATQSMRQPGSSFKPFVYQTAINLGYSPMSEIADISRIFSGGDKVWKPKNDGGKFLGLITLKEALTRSRNLATINLALDIGLDVLYSKLMEFGFKDIPPNLSIVLGSFGISPLEYSKFYTMFGNYGLIKEPQIIRQVQDKDSKVIMKFDSSEHRVSNPEQSFLVLDMMRNVVESGTGRNAKVKGIDIAGKTGTTNKNVDAWFCGITPEIEALIWYGNDNNKPMRYTESGSRTAAPVFREFLTQYIEKFPNTTKKFSIPNGVYRGTYKGQSAYYTDKSPLPRKNINFNESEILF</sequence>
<proteinExistence type="inferred from homology"/>
<dbReference type="InterPro" id="IPR012338">
    <property type="entry name" value="Beta-lactam/transpept-like"/>
</dbReference>
<dbReference type="OrthoDB" id="9766909at2"/>
<evidence type="ECO:0000256" key="1">
    <source>
        <dbReference type="ARBA" id="ARBA00004236"/>
    </source>
</evidence>
<dbReference type="InterPro" id="IPR050396">
    <property type="entry name" value="Glycosyltr_51/Transpeptidase"/>
</dbReference>
<feature type="domain" description="Penicillin-binding protein transpeptidase" evidence="18">
    <location>
        <begin position="320"/>
        <end position="588"/>
    </location>
</feature>
<keyword evidence="8" id="KW-0328">Glycosyltransferase</keyword>
<dbReference type="Gene3D" id="3.40.710.10">
    <property type="entry name" value="DD-peptidase/beta-lactamase superfamily"/>
    <property type="match status" value="1"/>
</dbReference>
<dbReference type="AlphaFoldDB" id="A0A4U7BSU1"/>
<keyword evidence="12" id="KW-0573">Peptidoglycan synthesis</keyword>
<dbReference type="GO" id="GO:0009002">
    <property type="term" value="F:serine-type D-Ala-D-Ala carboxypeptidase activity"/>
    <property type="evidence" value="ECO:0007669"/>
    <property type="project" value="UniProtKB-EC"/>
</dbReference>
<name>A0A4U7BSU1_9BACT</name>
<evidence type="ECO:0000256" key="17">
    <source>
        <dbReference type="ARBA" id="ARBA00049902"/>
    </source>
</evidence>
<dbReference type="InterPro" id="IPR023346">
    <property type="entry name" value="Lysozyme-like_dom_sf"/>
</dbReference>
<evidence type="ECO:0000259" key="19">
    <source>
        <dbReference type="Pfam" id="PF00912"/>
    </source>
</evidence>
<organism evidence="20 21">
    <name type="scientific">Campylobacter estrildidarum</name>
    <dbReference type="NCBI Taxonomy" id="2510189"/>
    <lineage>
        <taxon>Bacteria</taxon>
        <taxon>Pseudomonadati</taxon>
        <taxon>Campylobacterota</taxon>
        <taxon>Epsilonproteobacteria</taxon>
        <taxon>Campylobacterales</taxon>
        <taxon>Campylobacteraceae</taxon>
        <taxon>Campylobacter</taxon>
    </lineage>
</organism>
<dbReference type="GO" id="GO:0005886">
    <property type="term" value="C:plasma membrane"/>
    <property type="evidence" value="ECO:0007669"/>
    <property type="project" value="UniProtKB-SubCell"/>
</dbReference>
<dbReference type="Gene3D" id="1.10.3810.10">
    <property type="entry name" value="Biosynthetic peptidoglycan transglycosylase-like"/>
    <property type="match status" value="1"/>
</dbReference>
<evidence type="ECO:0000313" key="21">
    <source>
        <dbReference type="Proteomes" id="UP000308838"/>
    </source>
</evidence>
<dbReference type="GO" id="GO:0008360">
    <property type="term" value="P:regulation of cell shape"/>
    <property type="evidence" value="ECO:0007669"/>
    <property type="project" value="UniProtKB-KW"/>
</dbReference>
<keyword evidence="11" id="KW-0133">Cell shape</keyword>
<comment type="similarity">
    <text evidence="4">In the N-terminal section; belongs to the glycosyltransferase 51 family.</text>
</comment>
<dbReference type="UniPathway" id="UPA00219"/>
<evidence type="ECO:0000256" key="12">
    <source>
        <dbReference type="ARBA" id="ARBA00022984"/>
    </source>
</evidence>
<dbReference type="GO" id="GO:0030288">
    <property type="term" value="C:outer membrane-bounded periplasmic space"/>
    <property type="evidence" value="ECO:0007669"/>
    <property type="project" value="TreeGrafter"/>
</dbReference>
<keyword evidence="15" id="KW-0961">Cell wall biogenesis/degradation</keyword>
<keyword evidence="9" id="KW-0808">Transferase</keyword>
<dbReference type="Pfam" id="PF00905">
    <property type="entry name" value="Transpeptidase"/>
    <property type="match status" value="1"/>
</dbReference>
<dbReference type="PANTHER" id="PTHR32282:SF11">
    <property type="entry name" value="PENICILLIN-BINDING PROTEIN 1B"/>
    <property type="match status" value="1"/>
</dbReference>
<dbReference type="InterPro" id="IPR001460">
    <property type="entry name" value="PCN-bd_Tpept"/>
</dbReference>
<keyword evidence="6" id="KW-0121">Carboxypeptidase</keyword>
<comment type="pathway">
    <text evidence="2">Cell wall biogenesis; peptidoglycan biosynthesis.</text>
</comment>
<evidence type="ECO:0000256" key="3">
    <source>
        <dbReference type="ARBA" id="ARBA00007090"/>
    </source>
</evidence>
<reference evidence="20 21" key="1">
    <citation type="submission" date="2018-05" db="EMBL/GenBank/DDBJ databases">
        <title>Novel Campyloabacter and Helicobacter Species and Strains.</title>
        <authorList>
            <person name="Mannion A.J."/>
            <person name="Shen Z."/>
            <person name="Fox J.G."/>
        </authorList>
    </citation>
    <scope>NUCLEOTIDE SEQUENCE [LARGE SCALE GENOMIC DNA]</scope>
    <source>
        <strain evidence="21">MIT17-664</strain>
    </source>
</reference>
<evidence type="ECO:0000259" key="18">
    <source>
        <dbReference type="Pfam" id="PF00905"/>
    </source>
</evidence>
<protein>
    <submittedName>
        <fullName evidence="20">Penicillin-binding protein</fullName>
    </submittedName>
</protein>
<dbReference type="GO" id="GO:0071555">
    <property type="term" value="P:cell wall organization"/>
    <property type="evidence" value="ECO:0007669"/>
    <property type="project" value="UniProtKB-KW"/>
</dbReference>
<evidence type="ECO:0000256" key="5">
    <source>
        <dbReference type="ARBA" id="ARBA00022475"/>
    </source>
</evidence>
<keyword evidence="13" id="KW-0472">Membrane</keyword>
<dbReference type="NCBIfam" id="TIGR02074">
    <property type="entry name" value="PBP_1a_fam"/>
    <property type="match status" value="1"/>
</dbReference>
<dbReference type="GO" id="GO:0009252">
    <property type="term" value="P:peptidoglycan biosynthetic process"/>
    <property type="evidence" value="ECO:0007669"/>
    <property type="project" value="UniProtKB-UniPathway"/>
</dbReference>
<accession>A0A4U7BSU1</accession>
<feature type="domain" description="Glycosyl transferase family 51" evidence="19">
    <location>
        <begin position="52"/>
        <end position="227"/>
    </location>
</feature>
<evidence type="ECO:0000256" key="14">
    <source>
        <dbReference type="ARBA" id="ARBA00023268"/>
    </source>
</evidence>
<keyword evidence="14" id="KW-0511">Multifunctional enzyme</keyword>
<evidence type="ECO:0000256" key="15">
    <source>
        <dbReference type="ARBA" id="ARBA00023316"/>
    </source>
</evidence>
<comment type="catalytic activity">
    <reaction evidence="16">
        <text>Preferential cleavage: (Ac)2-L-Lys-D-Ala-|-D-Ala. Also transpeptidation of peptidyl-alanyl moieties that are N-acyl substituents of D-alanine.</text>
        <dbReference type="EC" id="3.4.16.4"/>
    </reaction>
</comment>
<keyword evidence="7" id="KW-0645">Protease</keyword>
<dbReference type="EMBL" id="NXLZ01000001">
    <property type="protein sequence ID" value="TKX32156.1"/>
    <property type="molecule type" value="Genomic_DNA"/>
</dbReference>
<comment type="subcellular location">
    <subcellularLocation>
        <location evidence="1">Cell membrane</location>
    </subcellularLocation>
</comment>
<comment type="caution">
    <text evidence="20">The sequence shown here is derived from an EMBL/GenBank/DDBJ whole genome shotgun (WGS) entry which is preliminary data.</text>
</comment>
<evidence type="ECO:0000313" key="20">
    <source>
        <dbReference type="EMBL" id="TKX32156.1"/>
    </source>
</evidence>
<keyword evidence="10" id="KW-0378">Hydrolase</keyword>
<dbReference type="GO" id="GO:0008658">
    <property type="term" value="F:penicillin binding"/>
    <property type="evidence" value="ECO:0007669"/>
    <property type="project" value="InterPro"/>
</dbReference>
<evidence type="ECO:0000256" key="8">
    <source>
        <dbReference type="ARBA" id="ARBA00022676"/>
    </source>
</evidence>
<dbReference type="GO" id="GO:0006508">
    <property type="term" value="P:proteolysis"/>
    <property type="evidence" value="ECO:0007669"/>
    <property type="project" value="UniProtKB-KW"/>
</dbReference>
<evidence type="ECO:0000256" key="10">
    <source>
        <dbReference type="ARBA" id="ARBA00022801"/>
    </source>
</evidence>
<keyword evidence="5" id="KW-1003">Cell membrane</keyword>
<evidence type="ECO:0000256" key="16">
    <source>
        <dbReference type="ARBA" id="ARBA00034000"/>
    </source>
</evidence>
<evidence type="ECO:0000256" key="2">
    <source>
        <dbReference type="ARBA" id="ARBA00004752"/>
    </source>
</evidence>